<organism evidence="1 2">
    <name type="scientific">Romanomermis culicivorax</name>
    <name type="common">Nematode worm</name>
    <dbReference type="NCBI Taxonomy" id="13658"/>
    <lineage>
        <taxon>Eukaryota</taxon>
        <taxon>Metazoa</taxon>
        <taxon>Ecdysozoa</taxon>
        <taxon>Nematoda</taxon>
        <taxon>Enoplea</taxon>
        <taxon>Dorylaimia</taxon>
        <taxon>Mermithida</taxon>
        <taxon>Mermithoidea</taxon>
        <taxon>Mermithidae</taxon>
        <taxon>Romanomermis</taxon>
    </lineage>
</organism>
<dbReference type="AlphaFoldDB" id="A0A915KEA2"/>
<sequence>MFQNDLIWFRRDKITHTVYCKRKIRTYLIIEDQQYNFRGQQRNGATDDVDSGFMWSHDKYEEVQQELQRAKSSEKK</sequence>
<accession>A0A915KEA2</accession>
<evidence type="ECO:0000313" key="2">
    <source>
        <dbReference type="WBParaSite" id="nRc.2.0.1.t36715-RA"/>
    </source>
</evidence>
<dbReference type="WBParaSite" id="nRc.2.0.1.t36715-RA">
    <property type="protein sequence ID" value="nRc.2.0.1.t36715-RA"/>
    <property type="gene ID" value="nRc.2.0.1.g36715"/>
</dbReference>
<name>A0A915KEA2_ROMCU</name>
<evidence type="ECO:0000313" key="1">
    <source>
        <dbReference type="Proteomes" id="UP000887565"/>
    </source>
</evidence>
<protein>
    <submittedName>
        <fullName evidence="2">Uncharacterized protein</fullName>
    </submittedName>
</protein>
<keyword evidence="1" id="KW-1185">Reference proteome</keyword>
<dbReference type="Proteomes" id="UP000887565">
    <property type="component" value="Unplaced"/>
</dbReference>
<proteinExistence type="predicted"/>
<reference evidence="2" key="1">
    <citation type="submission" date="2022-11" db="UniProtKB">
        <authorList>
            <consortium name="WormBaseParasite"/>
        </authorList>
    </citation>
    <scope>IDENTIFICATION</scope>
</reference>